<accession>A0AAW1TZF1</accession>
<dbReference type="Proteomes" id="UP001431783">
    <property type="component" value="Unassembled WGS sequence"/>
</dbReference>
<gene>
    <name evidence="1" type="ORF">WA026_002326</name>
</gene>
<dbReference type="AlphaFoldDB" id="A0AAW1TZF1"/>
<organism evidence="1 2">
    <name type="scientific">Henosepilachna vigintioctopunctata</name>
    <dbReference type="NCBI Taxonomy" id="420089"/>
    <lineage>
        <taxon>Eukaryota</taxon>
        <taxon>Metazoa</taxon>
        <taxon>Ecdysozoa</taxon>
        <taxon>Arthropoda</taxon>
        <taxon>Hexapoda</taxon>
        <taxon>Insecta</taxon>
        <taxon>Pterygota</taxon>
        <taxon>Neoptera</taxon>
        <taxon>Endopterygota</taxon>
        <taxon>Coleoptera</taxon>
        <taxon>Polyphaga</taxon>
        <taxon>Cucujiformia</taxon>
        <taxon>Coccinelloidea</taxon>
        <taxon>Coccinellidae</taxon>
        <taxon>Epilachninae</taxon>
        <taxon>Epilachnini</taxon>
        <taxon>Henosepilachna</taxon>
    </lineage>
</organism>
<evidence type="ECO:0000313" key="2">
    <source>
        <dbReference type="Proteomes" id="UP001431783"/>
    </source>
</evidence>
<sequence length="95" mass="11325">MQRVFVNCDSSMPHFPEKFVNYYAVKIREAFNRTKEIWNIANQQTGREKHKNEKLITKLLTQKGETITEGEEICNEFGRYFSSMAEIKMKEKEEQ</sequence>
<proteinExistence type="predicted"/>
<dbReference type="EMBL" id="JARQZJ010000031">
    <property type="protein sequence ID" value="KAK9873975.1"/>
    <property type="molecule type" value="Genomic_DNA"/>
</dbReference>
<protein>
    <submittedName>
        <fullName evidence="1">Uncharacterized protein</fullName>
    </submittedName>
</protein>
<comment type="caution">
    <text evidence="1">The sequence shown here is derived from an EMBL/GenBank/DDBJ whole genome shotgun (WGS) entry which is preliminary data.</text>
</comment>
<evidence type="ECO:0000313" key="1">
    <source>
        <dbReference type="EMBL" id="KAK9873975.1"/>
    </source>
</evidence>
<keyword evidence="2" id="KW-1185">Reference proteome</keyword>
<name>A0AAW1TZF1_9CUCU</name>
<reference evidence="1 2" key="1">
    <citation type="submission" date="2023-03" db="EMBL/GenBank/DDBJ databases">
        <title>Genome insight into feeding habits of ladybird beetles.</title>
        <authorList>
            <person name="Li H.-S."/>
            <person name="Huang Y.-H."/>
            <person name="Pang H."/>
        </authorList>
    </citation>
    <scope>NUCLEOTIDE SEQUENCE [LARGE SCALE GENOMIC DNA]</scope>
    <source>
        <strain evidence="1">SYSU_2023b</strain>
        <tissue evidence="1">Whole body</tissue>
    </source>
</reference>